<dbReference type="AlphaFoldDB" id="A0A0D7VX60"/>
<evidence type="ECO:0008006" key="3">
    <source>
        <dbReference type="Google" id="ProtNLM"/>
    </source>
</evidence>
<accession>A0A0D7VX60</accession>
<dbReference type="InterPro" id="IPR023393">
    <property type="entry name" value="START-like_dom_sf"/>
</dbReference>
<keyword evidence="2" id="KW-1185">Reference proteome</keyword>
<reference evidence="1 2" key="1">
    <citation type="journal article" date="2015" name="Antonie Van Leeuwenhoek">
        <title>Tamlana nanhaiensis sp. nov., isolated from surface seawater collected from the South China Sea.</title>
        <authorList>
            <person name="Liu X."/>
            <person name="Lai Q."/>
            <person name="Du Y."/>
            <person name="Li G."/>
            <person name="Sun F."/>
            <person name="Shao Z."/>
        </authorList>
    </citation>
    <scope>NUCLEOTIDE SEQUENCE [LARGE SCALE GENOMIC DNA]</scope>
    <source>
        <strain evidence="1 2">FHC16</strain>
    </source>
</reference>
<dbReference type="STRING" id="1382798.PK35_14730"/>
<protein>
    <recommendedName>
        <fullName evidence="3">Cell division protein</fullName>
    </recommendedName>
</protein>
<dbReference type="RefSeq" id="WP_044627337.1">
    <property type="nucleotide sequence ID" value="NZ_JTDV01000015.1"/>
</dbReference>
<evidence type="ECO:0000313" key="1">
    <source>
        <dbReference type="EMBL" id="KJD31364.1"/>
    </source>
</evidence>
<dbReference type="CDD" id="cd07820">
    <property type="entry name" value="SRPBCC_3"/>
    <property type="match status" value="1"/>
</dbReference>
<dbReference type="PATRIC" id="fig|1382798.3.peg.1511"/>
<sequence>MPLIEVKTEIDAEIETCFDLARDVTFYQNTLQKPTEIAISGKVAGLVEKGDATIWETRHLNLHQHLTLKVTEFSQPFLFVDEMVKGHFKTYKHEHIFKKIKNKTLMIDKFYFESPYGVFGKLFDYLFLKKHIKKLIVFRNEALKDKAESL</sequence>
<dbReference type="EMBL" id="JTDV01000015">
    <property type="protein sequence ID" value="KJD31364.1"/>
    <property type="molecule type" value="Genomic_DNA"/>
</dbReference>
<dbReference type="SUPFAM" id="SSF55961">
    <property type="entry name" value="Bet v1-like"/>
    <property type="match status" value="1"/>
</dbReference>
<dbReference type="Gene3D" id="3.30.530.20">
    <property type="match status" value="1"/>
</dbReference>
<proteinExistence type="predicted"/>
<name>A0A0D7VX60_9FLAO</name>
<gene>
    <name evidence="1" type="ORF">PK35_14730</name>
</gene>
<dbReference type="Proteomes" id="UP000032361">
    <property type="component" value="Unassembled WGS sequence"/>
</dbReference>
<organism evidence="1 2">
    <name type="scientific">Neotamlana nanhaiensis</name>
    <dbReference type="NCBI Taxonomy" id="1382798"/>
    <lineage>
        <taxon>Bacteria</taxon>
        <taxon>Pseudomonadati</taxon>
        <taxon>Bacteroidota</taxon>
        <taxon>Flavobacteriia</taxon>
        <taxon>Flavobacteriales</taxon>
        <taxon>Flavobacteriaceae</taxon>
        <taxon>Neotamlana</taxon>
    </lineage>
</organism>
<dbReference type="OrthoDB" id="9801773at2"/>
<comment type="caution">
    <text evidence="1">The sequence shown here is derived from an EMBL/GenBank/DDBJ whole genome shotgun (WGS) entry which is preliminary data.</text>
</comment>
<evidence type="ECO:0000313" key="2">
    <source>
        <dbReference type="Proteomes" id="UP000032361"/>
    </source>
</evidence>